<dbReference type="NCBIfam" id="NF009470">
    <property type="entry name" value="PRK12830.1"/>
    <property type="match status" value="1"/>
</dbReference>
<comment type="subcellular location">
    <subcellularLocation>
        <location evidence="1">Cytoplasm</location>
    </subcellularLocation>
</comment>
<feature type="modified residue" description="2-(S-cysteinyl)pyruvic acid O-phosphothioketal" evidence="1">
    <location>
        <position position="117"/>
    </location>
</feature>
<comment type="function">
    <text evidence="1">Cell wall formation. Adds enolpyruvyl to UDP-N-acetylglucosamine.</text>
</comment>
<dbReference type="NCBIfam" id="TIGR01072">
    <property type="entry name" value="murA"/>
    <property type="match status" value="1"/>
</dbReference>
<keyword evidence="1" id="KW-0131">Cell cycle</keyword>
<comment type="caution">
    <text evidence="1">Lacks conserved residue(s) required for the propagation of feature annotation.</text>
</comment>
<dbReference type="CDD" id="cd01555">
    <property type="entry name" value="UdpNAET"/>
    <property type="match status" value="1"/>
</dbReference>
<feature type="binding site" evidence="1">
    <location>
        <position position="305"/>
    </location>
    <ligand>
        <name>UDP-N-acetyl-alpha-D-glucosamine</name>
        <dbReference type="ChEBI" id="CHEBI:57705"/>
    </ligand>
</feature>
<feature type="binding site" evidence="1">
    <location>
        <begin position="122"/>
        <end position="126"/>
    </location>
    <ligand>
        <name>UDP-N-acetyl-alpha-D-glucosamine</name>
        <dbReference type="ChEBI" id="CHEBI:57705"/>
    </ligand>
</feature>
<keyword evidence="4" id="KW-1185">Reference proteome</keyword>
<reference evidence="3 4" key="1">
    <citation type="submission" date="2021-06" db="EMBL/GenBank/DDBJ databases">
        <authorList>
            <person name="Sun Q."/>
            <person name="Li D."/>
        </authorList>
    </citation>
    <scope>NUCLEOTIDE SEQUENCE [LARGE SCALE GENOMIC DNA]</scope>
    <source>
        <strain evidence="3 4">MSJ-5</strain>
    </source>
</reference>
<keyword evidence="1" id="KW-0132">Cell division</keyword>
<dbReference type="RefSeq" id="WP_216416549.1">
    <property type="nucleotide sequence ID" value="NZ_JAHLQK010000003.1"/>
</dbReference>
<dbReference type="PANTHER" id="PTHR43783:SF1">
    <property type="entry name" value="UDP-N-ACETYLGLUCOSAMINE 1-CARBOXYVINYLTRANSFERASE"/>
    <property type="match status" value="1"/>
</dbReference>
<dbReference type="GO" id="GO:0008760">
    <property type="term" value="F:UDP-N-acetylglucosamine 1-carboxyvinyltransferase activity"/>
    <property type="evidence" value="ECO:0007669"/>
    <property type="project" value="UniProtKB-EC"/>
</dbReference>
<dbReference type="Pfam" id="PF00275">
    <property type="entry name" value="EPSP_synthase"/>
    <property type="match status" value="1"/>
</dbReference>
<dbReference type="PANTHER" id="PTHR43783">
    <property type="entry name" value="UDP-N-ACETYLGLUCOSAMINE 1-CARBOXYVINYLTRANSFERASE"/>
    <property type="match status" value="1"/>
</dbReference>
<keyword evidence="1" id="KW-0670">Pyruvate</keyword>
<keyword evidence="1" id="KW-0963">Cytoplasm</keyword>
<comment type="catalytic activity">
    <reaction evidence="1">
        <text>phosphoenolpyruvate + UDP-N-acetyl-alpha-D-glucosamine = UDP-N-acetyl-3-O-(1-carboxyvinyl)-alpha-D-glucosamine + phosphate</text>
        <dbReference type="Rhea" id="RHEA:18681"/>
        <dbReference type="ChEBI" id="CHEBI:43474"/>
        <dbReference type="ChEBI" id="CHEBI:57705"/>
        <dbReference type="ChEBI" id="CHEBI:58702"/>
        <dbReference type="ChEBI" id="CHEBI:68483"/>
        <dbReference type="EC" id="2.5.1.7"/>
    </reaction>
</comment>
<organism evidence="3 4">
    <name type="scientific">Alkaliphilus flagellatus</name>
    <dbReference type="NCBI Taxonomy" id="2841507"/>
    <lineage>
        <taxon>Bacteria</taxon>
        <taxon>Bacillati</taxon>
        <taxon>Bacillota</taxon>
        <taxon>Clostridia</taxon>
        <taxon>Peptostreptococcales</taxon>
        <taxon>Natronincolaceae</taxon>
        <taxon>Alkaliphilus</taxon>
    </lineage>
</organism>
<feature type="binding site" evidence="1">
    <location>
        <position position="93"/>
    </location>
    <ligand>
        <name>UDP-N-acetyl-alpha-D-glucosamine</name>
        <dbReference type="ChEBI" id="CHEBI:57705"/>
    </ligand>
</feature>
<comment type="pathway">
    <text evidence="1">Cell wall biogenesis; peptidoglycan biosynthesis.</text>
</comment>
<protein>
    <recommendedName>
        <fullName evidence="1">UDP-N-acetylglucosamine 1-carboxyvinyltransferase</fullName>
        <ecNumber evidence="1">2.5.1.7</ecNumber>
    </recommendedName>
    <alternativeName>
        <fullName evidence="1">Enoylpyruvate transferase</fullName>
    </alternativeName>
    <alternativeName>
        <fullName evidence="1">UDP-N-acetylglucosamine enolpyruvyl transferase</fullName>
        <shortName evidence="1">EPT</shortName>
    </alternativeName>
</protein>
<accession>A0ABS6G2L4</accession>
<dbReference type="NCBIfam" id="NF006873">
    <property type="entry name" value="PRK09369.1"/>
    <property type="match status" value="1"/>
</dbReference>
<keyword evidence="1" id="KW-0961">Cell wall biogenesis/degradation</keyword>
<dbReference type="InterPro" id="IPR005750">
    <property type="entry name" value="UDP_GlcNAc_COvinyl_MurA"/>
</dbReference>
<gene>
    <name evidence="1 3" type="primary">murA</name>
    <name evidence="3" type="ORF">KQI88_09255</name>
</gene>
<feature type="binding site" evidence="1">
    <location>
        <begin position="22"/>
        <end position="23"/>
    </location>
    <ligand>
        <name>phosphoenolpyruvate</name>
        <dbReference type="ChEBI" id="CHEBI:58702"/>
    </ligand>
</feature>
<evidence type="ECO:0000259" key="2">
    <source>
        <dbReference type="Pfam" id="PF00275"/>
    </source>
</evidence>
<evidence type="ECO:0000256" key="1">
    <source>
        <dbReference type="HAMAP-Rule" id="MF_00111"/>
    </source>
</evidence>
<dbReference type="Proteomes" id="UP000779508">
    <property type="component" value="Unassembled WGS sequence"/>
</dbReference>
<dbReference type="EMBL" id="JAHLQK010000003">
    <property type="protein sequence ID" value="MBU5676604.1"/>
    <property type="molecule type" value="Genomic_DNA"/>
</dbReference>
<comment type="caution">
    <text evidence="3">The sequence shown here is derived from an EMBL/GenBank/DDBJ whole genome shotgun (WGS) entry which is preliminary data.</text>
</comment>
<dbReference type="InterPro" id="IPR050068">
    <property type="entry name" value="MurA_subfamily"/>
</dbReference>
<dbReference type="HAMAP" id="MF_00111">
    <property type="entry name" value="MurA"/>
    <property type="match status" value="1"/>
</dbReference>
<name>A0ABS6G2L4_9FIRM</name>
<feature type="domain" description="Enolpyruvate transferase" evidence="2">
    <location>
        <begin position="6"/>
        <end position="406"/>
    </location>
</feature>
<feature type="binding site" evidence="1">
    <location>
        <position position="327"/>
    </location>
    <ligand>
        <name>UDP-N-acetyl-alpha-D-glucosamine</name>
        <dbReference type="ChEBI" id="CHEBI:57705"/>
    </ligand>
</feature>
<dbReference type="InterPro" id="IPR001986">
    <property type="entry name" value="Enolpyruvate_Tfrase_dom"/>
</dbReference>
<keyword evidence="1" id="KW-0573">Peptidoglycan synthesis</keyword>
<sequence>MSKIIVQKSRPLQGTVRVSGAKNAVLPILAATLLSTEKCVLEEVPALRDVDVICEVLSSLGADIKRLERDKIEVMAHDIDEIEAPYELVRKMRASFLVMGPLLARMGKARISMPGGCAIGTRPIDLHLKGFKALGAEITLGYGFVEATAERLIGSKIYLDFPSVGATENIMMAAVLAEGQTVIENAAEEPEITDLANFLNKMGADIKGAGTDTIKINGVENLGGAVHSVIPDRIEAGTYMIAAAITGGNVLVDNVVPDHLKPVIAKLKECNMEVMEEGNGIRVIGKNRPKAVDIKTMPYPGFPTDMQSQFMALMSVAEGTSIVIETVFENRFMHVSELKRMGADIKIEGRSAIIEGKEALLGAPVKATDLRAGAALILSGLVSDGITEITNTYHIDRGYVDIEEKLRSLGANIYREENLEEEEELA</sequence>
<evidence type="ECO:0000313" key="3">
    <source>
        <dbReference type="EMBL" id="MBU5676604.1"/>
    </source>
</evidence>
<comment type="similarity">
    <text evidence="1">Belongs to the EPSP synthase family. MurA subfamily.</text>
</comment>
<keyword evidence="1 3" id="KW-0808">Transferase</keyword>
<dbReference type="EC" id="2.5.1.7" evidence="1"/>
<proteinExistence type="inferred from homology"/>
<evidence type="ECO:0000313" key="4">
    <source>
        <dbReference type="Proteomes" id="UP000779508"/>
    </source>
</evidence>
<feature type="active site" description="Proton donor" evidence="1">
    <location>
        <position position="117"/>
    </location>
</feature>
<keyword evidence="1" id="KW-0133">Cell shape</keyword>